<dbReference type="SUPFAM" id="SSF47986">
    <property type="entry name" value="DEATH domain"/>
    <property type="match status" value="3"/>
</dbReference>
<dbReference type="SUPFAM" id="SSF53474">
    <property type="entry name" value="alpha/beta-Hydrolases"/>
    <property type="match status" value="1"/>
</dbReference>
<dbReference type="Gene3D" id="1.10.533.10">
    <property type="entry name" value="Death Domain, Fas"/>
    <property type="match status" value="3"/>
</dbReference>
<evidence type="ECO:0000313" key="5">
    <source>
        <dbReference type="Proteomes" id="UP000085678"/>
    </source>
</evidence>
<name>A0A1S3HLH1_LINAN</name>
<protein>
    <submittedName>
        <fullName evidence="6">Myosin-11</fullName>
    </submittedName>
</protein>
<dbReference type="GeneID" id="106155842"/>
<feature type="coiled-coil region" evidence="2">
    <location>
        <begin position="733"/>
        <end position="1040"/>
    </location>
</feature>
<keyword evidence="5" id="KW-1185">Reference proteome</keyword>
<sequence length="1878" mass="217220">MSAALLKSSPIENSSFDSGCEGSYDGSDNVNSLGHAVDFDKQDVLHAFQTIGQKIEGEIRRLRQENLDKNSRIQQMGIEVHQQQDMVQQLTFEVEGMRENLEKEKSQRKKLFEELQQLNIKKEEFKESVERERREKEVQLVKLQDLSKENEKLQATLCAAESERGQLRYTLGKTNGELHNTQTELDLAKSSVKKLREEKMKITSELQDERAEKEETQQMFQKTVKQKDKYAEQVQQLEAQKATLQTSLDVANLTLKKTQENLQQNVAELMAKIKNLEDERSALQHTIQEQISAMDRIHHLATEQSKNFNDKNAQLQRLTDELRDKQKTLEEVTRIKDIQVEEIRTQVQEALEKEDERTAKAEEDNLTTLNCIKLANKGIESSMSSRELKAILSDIKKILEPCAAKINASTAGDKRSNLATLRAFMKTWRKGKLSTDRKQKELYLENIRRHYTRLVDGLGYHLDTASGQDLLDKLYQEGVIEEAELEALRNTAQKPQRSRKFLEILKSKNVKVFQRLIKILRQDPHREHLACAVEGTKHPELSDGADTDSDNNDNDETQESQQDSSHVPVVTRAETTLIIVGSSMGGWLGLIAAMERPERVQAFIEIAASPDFPDRKFQQMPKQLQEKIMTTGEVDYPSSYGQFIMTRDFLLDSRQHNILHFPTISVHRPIRLLHGVKDDAVPKERRRMAGTQLISSPIENSSVDSGYQGSFDGSDNSFGHAVNFAKEDVLRVFETLQDAWQKKEEENRRLRQENLAKNKRIQQMGIEVDQQQDMVQQLSSEVEGMKENLEKEKSQRKKLYEELQQSNIEKEELKESVERERREKEVQLVKLQDLSKENEKLQATLCAAESERGQLRDTLGKTNGELNNAQKELDLSRSSVKKLREEKMKITSELQDERAEKEETQQTLQKTVKQKDKYAEQVQQLEAQKATLQTSLDDASLTLEKNQENLQLKENRVAELITKTKNLEDERSDLQQTLQKRISDLNQAQLQVTEQSKDMENKNTQLQRLKNELLDNHKTLEEMTRKKDKQVEENVKIRTQVQEALEKEDERTAKADETLTDVNLTTLKCIKLANKGIDSSKERKAILTDIKKILEPCAAKINATTAGDKRRNWATLRALMESWKGKLSTDRQLKELYLENIRRHYLRLVDGLGYHLDTASGQDLLDKLYQESVIEESELEALRNTAQKPERSRKFLEILKSKNVKVFQRLIKILRHDPHREHLACAVEGTTHPGERARAKMAAEIVQFNDDPEDSDAVMKFLNKKDGVSRFLDAMKRHSQRQDEKIESLERLSRSNEEYLAKNDSEINALKQEIEQETDQKENYMQQVQEEKSKSEDLREKLMDAESDKSTLEATTESQRKTIENYKTELTDCKRQINEKETELQQLNNSHQITIKKKEEENASMLQALESSRRDVQTTTDELEKEKNENAELRSGLRQRDSDFSALKQNWERAVREKEELTASLKDVQRTLKDLKMKNEDDMQRNGYEMTALNEKLERTTNERDESLDRQKELKETMKNMDETLTKTSTEKVGLENALKTEKEDKARLRRCLEEERKDFEIKIQRSRNEEKILLQKCEKQKNDISALQKNLDDTKAEKEKLSKELCLTKESHSIAMKEERDATASKLQELQKKSEEEKRDAEARMQCKIVDLEYRNAELDDSLSREQARVKKRDETLSTAEKAVGECIQLSEQGIKERKERKEVLIKIKDKMELYTKRAYADQAGSSSKRFSLLEQPIRKVKTQREIYCDNLRAGWTAMIRDLDLLLDTESNELLDSLFQNRVIESAEYNKIRSLPKRTGERSREFLQLLMGKKPDSITKFIELLKEDEHARHLADIVEGPSAFSSGPPSSEDLASSGSDSDVSTERQAVQVSEPMS</sequence>
<feature type="domain" description="CARD" evidence="4">
    <location>
        <begin position="1745"/>
        <end position="1828"/>
    </location>
</feature>
<feature type="domain" description="CARD" evidence="4">
    <location>
        <begin position="439"/>
        <end position="522"/>
    </location>
</feature>
<evidence type="ECO:0000256" key="2">
    <source>
        <dbReference type="SAM" id="Coils"/>
    </source>
</evidence>
<dbReference type="InterPro" id="IPR011029">
    <property type="entry name" value="DEATH-like_dom_sf"/>
</dbReference>
<feature type="region of interest" description="Disordered" evidence="3">
    <location>
        <begin position="1618"/>
        <end position="1639"/>
    </location>
</feature>
<accession>A0A1S3HLH1</accession>
<feature type="compositionally biased region" description="Low complexity" evidence="3">
    <location>
        <begin position="1841"/>
        <end position="1863"/>
    </location>
</feature>
<dbReference type="GO" id="GO:0042981">
    <property type="term" value="P:regulation of apoptotic process"/>
    <property type="evidence" value="ECO:0007669"/>
    <property type="project" value="InterPro"/>
</dbReference>
<dbReference type="STRING" id="7574.A0A1S3HLH1"/>
<reference evidence="6" key="1">
    <citation type="submission" date="2025-08" db="UniProtKB">
        <authorList>
            <consortium name="RefSeq"/>
        </authorList>
    </citation>
    <scope>IDENTIFICATION</scope>
    <source>
        <tissue evidence="6">Gonads</tissue>
    </source>
</reference>
<dbReference type="Proteomes" id="UP000085678">
    <property type="component" value="Unplaced"/>
</dbReference>
<feature type="compositionally biased region" description="Basic and acidic residues" evidence="3">
    <location>
        <begin position="1411"/>
        <end position="1432"/>
    </location>
</feature>
<dbReference type="InterPro" id="IPR029058">
    <property type="entry name" value="AB_hydrolase_fold"/>
</dbReference>
<dbReference type="GO" id="GO:0005739">
    <property type="term" value="C:mitochondrion"/>
    <property type="evidence" value="ECO:0007669"/>
    <property type="project" value="TreeGrafter"/>
</dbReference>
<feature type="compositionally biased region" description="Acidic residues" evidence="3">
    <location>
        <begin position="543"/>
        <end position="558"/>
    </location>
</feature>
<dbReference type="CDD" id="cd01671">
    <property type="entry name" value="CARD"/>
    <property type="match status" value="3"/>
</dbReference>
<feature type="region of interest" description="Disordered" evidence="3">
    <location>
        <begin position="1837"/>
        <end position="1878"/>
    </location>
</feature>
<dbReference type="Gene3D" id="3.40.50.1820">
    <property type="entry name" value="alpha/beta hydrolase"/>
    <property type="match status" value="1"/>
</dbReference>
<evidence type="ECO:0000256" key="1">
    <source>
        <dbReference type="ARBA" id="ARBA00022801"/>
    </source>
</evidence>
<dbReference type="KEGG" id="lak:106155842"/>
<dbReference type="Pfam" id="PF00619">
    <property type="entry name" value="CARD"/>
    <property type="match status" value="3"/>
</dbReference>
<dbReference type="OrthoDB" id="408373at2759"/>
<dbReference type="InterPro" id="IPR052382">
    <property type="entry name" value="ABHD10_acyl-thioesterase"/>
</dbReference>
<keyword evidence="2" id="KW-0175">Coiled coil</keyword>
<dbReference type="InterPro" id="IPR001315">
    <property type="entry name" value="CARD"/>
</dbReference>
<proteinExistence type="predicted"/>
<dbReference type="SMART" id="SM00114">
    <property type="entry name" value="CARD"/>
    <property type="match status" value="3"/>
</dbReference>
<dbReference type="GO" id="GO:0008474">
    <property type="term" value="F:palmitoyl-(protein) hydrolase activity"/>
    <property type="evidence" value="ECO:0007669"/>
    <property type="project" value="TreeGrafter"/>
</dbReference>
<feature type="region of interest" description="Disordered" evidence="3">
    <location>
        <begin position="534"/>
        <end position="568"/>
    </location>
</feature>
<dbReference type="PROSITE" id="PS50209">
    <property type="entry name" value="CARD"/>
    <property type="match status" value="3"/>
</dbReference>
<dbReference type="PANTHER" id="PTHR16138:SF7">
    <property type="entry name" value="PALMITOYL-PROTEIN THIOESTERASE ABHD10, MITOCHONDRIAL"/>
    <property type="match status" value="1"/>
</dbReference>
<dbReference type="InParanoid" id="A0A1S3HLH1"/>
<feature type="region of interest" description="Disordered" evidence="3">
    <location>
        <begin position="1"/>
        <end position="22"/>
    </location>
</feature>
<feature type="compositionally biased region" description="Polar residues" evidence="3">
    <location>
        <begin position="1867"/>
        <end position="1878"/>
    </location>
</feature>
<gene>
    <name evidence="6" type="primary">LOC106155842</name>
</gene>
<feature type="region of interest" description="Disordered" evidence="3">
    <location>
        <begin position="1407"/>
        <end position="1437"/>
    </location>
</feature>
<evidence type="ECO:0000256" key="3">
    <source>
        <dbReference type="SAM" id="MobiDB-lite"/>
    </source>
</evidence>
<keyword evidence="1" id="KW-0378">Hydrolase</keyword>
<feature type="domain" description="CARD" evidence="4">
    <location>
        <begin position="1133"/>
        <end position="1216"/>
    </location>
</feature>
<dbReference type="GO" id="GO:0004553">
    <property type="term" value="F:hydrolase activity, hydrolyzing O-glycosyl compounds"/>
    <property type="evidence" value="ECO:0007669"/>
    <property type="project" value="TreeGrafter"/>
</dbReference>
<organism evidence="5 6">
    <name type="scientific">Lingula anatina</name>
    <name type="common">Brachiopod</name>
    <name type="synonym">Lingula unguis</name>
    <dbReference type="NCBI Taxonomy" id="7574"/>
    <lineage>
        <taxon>Eukaryota</taxon>
        <taxon>Metazoa</taxon>
        <taxon>Spiralia</taxon>
        <taxon>Lophotrochozoa</taxon>
        <taxon>Brachiopoda</taxon>
        <taxon>Linguliformea</taxon>
        <taxon>Lingulata</taxon>
        <taxon>Lingulida</taxon>
        <taxon>Linguloidea</taxon>
        <taxon>Lingulidae</taxon>
        <taxon>Lingula</taxon>
    </lineage>
</organism>
<dbReference type="PANTHER" id="PTHR16138">
    <property type="entry name" value="MYCOPHENOLIC ACID ACYL-GLUCURONIDE ESTERASE, MITOCHONDRIAL"/>
    <property type="match status" value="1"/>
</dbReference>
<evidence type="ECO:0000259" key="4">
    <source>
        <dbReference type="PROSITE" id="PS50209"/>
    </source>
</evidence>
<evidence type="ECO:0000313" key="6">
    <source>
        <dbReference type="RefSeq" id="XP_013386311.1"/>
    </source>
</evidence>
<dbReference type="RefSeq" id="XP_013386311.1">
    <property type="nucleotide sequence ID" value="XM_013530857.1"/>
</dbReference>
<feature type="coiled-coil region" evidence="2">
    <location>
        <begin position="87"/>
        <end position="364"/>
    </location>
</feature>